<dbReference type="PROSITE" id="PS00894">
    <property type="entry name" value="HTH_DEOR_1"/>
    <property type="match status" value="1"/>
</dbReference>
<dbReference type="AlphaFoldDB" id="A0A853D9G9"/>
<name>A0A853D9G9_9MICO</name>
<dbReference type="GO" id="GO:0003677">
    <property type="term" value="F:DNA binding"/>
    <property type="evidence" value="ECO:0007669"/>
    <property type="project" value="UniProtKB-KW"/>
</dbReference>
<dbReference type="PANTHER" id="PTHR30363:SF8">
    <property type="entry name" value="DEOXYRIBOSE OPERON REPRESSOR"/>
    <property type="match status" value="1"/>
</dbReference>
<evidence type="ECO:0000259" key="4">
    <source>
        <dbReference type="PROSITE" id="PS51000"/>
    </source>
</evidence>
<dbReference type="InterPro" id="IPR018356">
    <property type="entry name" value="Tscrpt_reg_HTH_DeoR_CS"/>
</dbReference>
<dbReference type="InterPro" id="IPR001034">
    <property type="entry name" value="DeoR_HTH"/>
</dbReference>
<dbReference type="Proteomes" id="UP000571817">
    <property type="component" value="Unassembled WGS sequence"/>
</dbReference>
<keyword evidence="6" id="KW-1185">Reference proteome</keyword>
<dbReference type="SMART" id="SM01134">
    <property type="entry name" value="DeoRC"/>
    <property type="match status" value="1"/>
</dbReference>
<dbReference type="Pfam" id="PF00455">
    <property type="entry name" value="DeoRC"/>
    <property type="match status" value="1"/>
</dbReference>
<dbReference type="PANTHER" id="PTHR30363">
    <property type="entry name" value="HTH-TYPE TRANSCRIPTIONAL REGULATOR SRLR-RELATED"/>
    <property type="match status" value="1"/>
</dbReference>
<evidence type="ECO:0000256" key="1">
    <source>
        <dbReference type="ARBA" id="ARBA00023015"/>
    </source>
</evidence>
<dbReference type="InterPro" id="IPR014036">
    <property type="entry name" value="DeoR-like_C"/>
</dbReference>
<dbReference type="InterPro" id="IPR037171">
    <property type="entry name" value="NagB/RpiA_transferase-like"/>
</dbReference>
<dbReference type="Pfam" id="PF08220">
    <property type="entry name" value="HTH_DeoR"/>
    <property type="match status" value="1"/>
</dbReference>
<evidence type="ECO:0000313" key="6">
    <source>
        <dbReference type="Proteomes" id="UP000571817"/>
    </source>
</evidence>
<protein>
    <submittedName>
        <fullName evidence="5">DeoR/GlpR family transcriptional regulator of sugar metabolism</fullName>
    </submittedName>
</protein>
<dbReference type="GO" id="GO:0003700">
    <property type="term" value="F:DNA-binding transcription factor activity"/>
    <property type="evidence" value="ECO:0007669"/>
    <property type="project" value="InterPro"/>
</dbReference>
<gene>
    <name evidence="5" type="ORF">HNR15_000571</name>
</gene>
<dbReference type="SUPFAM" id="SSF100950">
    <property type="entry name" value="NagB/RpiA/CoA transferase-like"/>
    <property type="match status" value="1"/>
</dbReference>
<sequence>MTTQGLSHRRDQVREEVLRAGYVRVEDLAQTHGVSLMTMHRDLDQLQEEGWITKIRGAATANPTALRDAGVAERSLSMSAEKAAIVREAGRLLGRGQTIFLDDSTTAVGLVPLLSAHVPITLATNFVPAMAMLSPSSGVEAKLLGGAYDERLQSCSGLQTIDAIDALQADLLFMSPTGITGGRCVHRSEATVMVRRALLARSLRKVLLVDHAKFGRPATHVLCGVEAFDTVITDDRVADEDLQLLRDRCPDVRVASTGDENV</sequence>
<organism evidence="5 6">
    <name type="scientific">Allobranchiibius huperziae</name>
    <dbReference type="NCBI Taxonomy" id="1874116"/>
    <lineage>
        <taxon>Bacteria</taxon>
        <taxon>Bacillati</taxon>
        <taxon>Actinomycetota</taxon>
        <taxon>Actinomycetes</taxon>
        <taxon>Micrococcales</taxon>
        <taxon>Dermacoccaceae</taxon>
        <taxon>Allobranchiibius</taxon>
    </lineage>
</organism>
<dbReference type="SMART" id="SM00420">
    <property type="entry name" value="HTH_DEOR"/>
    <property type="match status" value="1"/>
</dbReference>
<evidence type="ECO:0000256" key="2">
    <source>
        <dbReference type="ARBA" id="ARBA00023125"/>
    </source>
</evidence>
<evidence type="ECO:0000313" key="5">
    <source>
        <dbReference type="EMBL" id="NYJ73608.1"/>
    </source>
</evidence>
<keyword evidence="1" id="KW-0805">Transcription regulation</keyword>
<dbReference type="RefSeq" id="WP_179478980.1">
    <property type="nucleotide sequence ID" value="NZ_JACCFW010000001.1"/>
</dbReference>
<keyword evidence="3" id="KW-0804">Transcription</keyword>
<dbReference type="PROSITE" id="PS51000">
    <property type="entry name" value="HTH_DEOR_2"/>
    <property type="match status" value="1"/>
</dbReference>
<keyword evidence="2" id="KW-0238">DNA-binding</keyword>
<reference evidence="5 6" key="1">
    <citation type="submission" date="2020-07" db="EMBL/GenBank/DDBJ databases">
        <title>Sequencing the genomes of 1000 actinobacteria strains.</title>
        <authorList>
            <person name="Klenk H.-P."/>
        </authorList>
    </citation>
    <scope>NUCLEOTIDE SEQUENCE [LARGE SCALE GENOMIC DNA]</scope>
    <source>
        <strain evidence="5 6">DSM 29531</strain>
    </source>
</reference>
<feature type="domain" description="HTH deoR-type" evidence="4">
    <location>
        <begin position="6"/>
        <end position="61"/>
    </location>
</feature>
<comment type="caution">
    <text evidence="5">The sequence shown here is derived from an EMBL/GenBank/DDBJ whole genome shotgun (WGS) entry which is preliminary data.</text>
</comment>
<proteinExistence type="predicted"/>
<accession>A0A853D9G9</accession>
<dbReference type="InterPro" id="IPR050313">
    <property type="entry name" value="Carb_Metab_HTH_regulators"/>
</dbReference>
<dbReference type="SUPFAM" id="SSF46785">
    <property type="entry name" value="Winged helix' DNA-binding domain"/>
    <property type="match status" value="1"/>
</dbReference>
<dbReference type="EMBL" id="JACCFW010000001">
    <property type="protein sequence ID" value="NYJ73608.1"/>
    <property type="molecule type" value="Genomic_DNA"/>
</dbReference>
<dbReference type="InterPro" id="IPR036390">
    <property type="entry name" value="WH_DNA-bd_sf"/>
</dbReference>
<evidence type="ECO:0000256" key="3">
    <source>
        <dbReference type="ARBA" id="ARBA00023163"/>
    </source>
</evidence>